<evidence type="ECO:0000256" key="4">
    <source>
        <dbReference type="ARBA" id="ARBA00023251"/>
    </source>
</evidence>
<keyword evidence="8" id="KW-1185">Reference proteome</keyword>
<keyword evidence="4" id="KW-0046">Antibiotic resistance</keyword>
<comment type="caution">
    <text evidence="7">The sequence shown here is derived from an EMBL/GenBank/DDBJ whole genome shotgun (WGS) entry which is preliminary data.</text>
</comment>
<protein>
    <recommendedName>
        <fullName evidence="3">Lysine N-acyltransferase MbtK</fullName>
    </recommendedName>
    <alternativeName>
        <fullName evidence="5">Mycobactin synthase protein K</fullName>
    </alternativeName>
</protein>
<evidence type="ECO:0000259" key="6">
    <source>
        <dbReference type="PROSITE" id="PS51186"/>
    </source>
</evidence>
<dbReference type="InterPro" id="IPR016181">
    <property type="entry name" value="Acyl_CoA_acyltransferase"/>
</dbReference>
<evidence type="ECO:0000313" key="7">
    <source>
        <dbReference type="EMBL" id="MBW7474903.1"/>
    </source>
</evidence>
<proteinExistence type="predicted"/>
<evidence type="ECO:0000256" key="2">
    <source>
        <dbReference type="ARBA" id="ARBA00004924"/>
    </source>
</evidence>
<dbReference type="PROSITE" id="PS51186">
    <property type="entry name" value="GNAT"/>
    <property type="match status" value="1"/>
</dbReference>
<dbReference type="Pfam" id="PF13523">
    <property type="entry name" value="Acetyltransf_8"/>
    <property type="match status" value="1"/>
</dbReference>
<evidence type="ECO:0000256" key="3">
    <source>
        <dbReference type="ARBA" id="ARBA00020586"/>
    </source>
</evidence>
<dbReference type="Gene3D" id="3.40.630.30">
    <property type="match status" value="1"/>
</dbReference>
<comment type="pathway">
    <text evidence="2">Siderophore biosynthesis.</text>
</comment>
<dbReference type="InterPro" id="IPR019432">
    <property type="entry name" value="Acyltransferase_MbtK/IucB-like"/>
</dbReference>
<reference evidence="7 8" key="1">
    <citation type="submission" date="2021-07" db="EMBL/GenBank/DDBJ databases">
        <title>Paenibacillus radiodurans sp. nov., isolated from the southeastern edge of Tengger Desert.</title>
        <authorList>
            <person name="Zhang G."/>
        </authorList>
    </citation>
    <scope>NUCLEOTIDE SEQUENCE [LARGE SCALE GENOMIC DNA]</scope>
    <source>
        <strain evidence="7 8">DT7-4</strain>
    </source>
</reference>
<sequence>MTVGFRPVSIEDDLDRLHDWQQQEHVIPYWKLNIPLAQYRDHLTQFLADSHQALYIGLLDGKPMSYFESYWAEPDIIGRYYEAEPADQGIHLLIGPPEYLGKGLAAPLLQALMRFQFQHAATKKIVAEPDVRNARMIHIFSKCGFRFQKEVALPDKTGALMFAYRDEWNDGSGIHE</sequence>
<dbReference type="SUPFAM" id="SSF55729">
    <property type="entry name" value="Acyl-CoA N-acyltransferases (Nat)"/>
    <property type="match status" value="1"/>
</dbReference>
<dbReference type="SMART" id="SM01006">
    <property type="entry name" value="AlcB"/>
    <property type="match status" value="1"/>
</dbReference>
<dbReference type="InterPro" id="IPR000182">
    <property type="entry name" value="GNAT_dom"/>
</dbReference>
<feature type="domain" description="N-acetyltransferase" evidence="6">
    <location>
        <begin position="3"/>
        <end position="166"/>
    </location>
</feature>
<dbReference type="PANTHER" id="PTHR31438:SF1">
    <property type="entry name" value="LYSINE N-ACYLTRANSFERASE C17G9.06C-RELATED"/>
    <property type="match status" value="1"/>
</dbReference>
<dbReference type="PANTHER" id="PTHR31438">
    <property type="entry name" value="LYSINE N-ACYLTRANSFERASE C17G9.06C-RELATED"/>
    <property type="match status" value="1"/>
</dbReference>
<comment type="function">
    <text evidence="1">Acyltransferase required for the direct transfer of medium- to long-chain fatty acyl moieties from a carrier protein (MbtL) on to the epsilon-amino group of lysine residue in the mycobactin core.</text>
</comment>
<name>A0ABS7D4S7_9BACL</name>
<evidence type="ECO:0000256" key="1">
    <source>
        <dbReference type="ARBA" id="ARBA00003818"/>
    </source>
</evidence>
<gene>
    <name evidence="7" type="ORF">K0T92_09115</name>
</gene>
<organism evidence="7 8">
    <name type="scientific">Paenibacillus oenotherae</name>
    <dbReference type="NCBI Taxonomy" id="1435645"/>
    <lineage>
        <taxon>Bacteria</taxon>
        <taxon>Bacillati</taxon>
        <taxon>Bacillota</taxon>
        <taxon>Bacilli</taxon>
        <taxon>Bacillales</taxon>
        <taxon>Paenibacillaceae</taxon>
        <taxon>Paenibacillus</taxon>
    </lineage>
</organism>
<evidence type="ECO:0000313" key="8">
    <source>
        <dbReference type="Proteomes" id="UP000812277"/>
    </source>
</evidence>
<dbReference type="Proteomes" id="UP000812277">
    <property type="component" value="Unassembled WGS sequence"/>
</dbReference>
<dbReference type="EMBL" id="JAHZIJ010000004">
    <property type="protein sequence ID" value="MBW7474903.1"/>
    <property type="molecule type" value="Genomic_DNA"/>
</dbReference>
<dbReference type="RefSeq" id="WP_219872183.1">
    <property type="nucleotide sequence ID" value="NZ_JAHZIJ010000004.1"/>
</dbReference>
<evidence type="ECO:0000256" key="5">
    <source>
        <dbReference type="ARBA" id="ARBA00031122"/>
    </source>
</evidence>
<accession>A0ABS7D4S7</accession>